<dbReference type="AlphaFoldDB" id="A0A379AMT6"/>
<evidence type="ECO:0000313" key="5">
    <source>
        <dbReference type="EMBL" id="SUB19126.1"/>
    </source>
</evidence>
<dbReference type="EMBL" id="UGSO01000001">
    <property type="protein sequence ID" value="SUB19126.1"/>
    <property type="molecule type" value="Genomic_DNA"/>
</dbReference>
<dbReference type="GO" id="GO:0019867">
    <property type="term" value="C:outer membrane"/>
    <property type="evidence" value="ECO:0007669"/>
    <property type="project" value="InterPro"/>
</dbReference>
<dbReference type="Proteomes" id="UP000254640">
    <property type="component" value="Unassembled WGS sequence"/>
</dbReference>
<dbReference type="Pfam" id="PF05420">
    <property type="entry name" value="BCSC_C"/>
    <property type="match status" value="1"/>
</dbReference>
<reference evidence="5 6" key="1">
    <citation type="submission" date="2018-06" db="EMBL/GenBank/DDBJ databases">
        <authorList>
            <consortium name="Pathogen Informatics"/>
            <person name="Doyle S."/>
        </authorList>
    </citation>
    <scope>NUCLEOTIDE SEQUENCE [LARGE SCALE GENOMIC DNA]</scope>
    <source>
        <strain evidence="5 6">NCTC9381</strain>
    </source>
</reference>
<sequence length="170" mass="19105">MAGYYYKLINSDNRRATVGLNSMLWHYQKDLSDYTFGQGGYYSPQQYLSFSVPVTWRQRTENWSFDLGGSVSWSHSKTDAQQRYPVNPGFTLASNPVSASSTGSGTGYTLQGVVERRITPDWFIGVGVDIQQAKDYTPSHGLIYVRYSAAGWEGDLDMPPQPLTPYADFK</sequence>
<keyword evidence="1" id="KW-0732">Signal</keyword>
<evidence type="ECO:0000256" key="3">
    <source>
        <dbReference type="ARBA" id="ARBA00022803"/>
    </source>
</evidence>
<evidence type="ECO:0000256" key="2">
    <source>
        <dbReference type="ARBA" id="ARBA00022737"/>
    </source>
</evidence>
<keyword evidence="2" id="KW-0677">Repeat</keyword>
<dbReference type="GO" id="GO:0030244">
    <property type="term" value="P:cellulose biosynthetic process"/>
    <property type="evidence" value="ECO:0007669"/>
    <property type="project" value="InterPro"/>
</dbReference>
<organism evidence="5 6">
    <name type="scientific">Enterobacter agglomerans</name>
    <name type="common">Erwinia herbicola</name>
    <name type="synonym">Pantoea agglomerans</name>
    <dbReference type="NCBI Taxonomy" id="549"/>
    <lineage>
        <taxon>Bacteria</taxon>
        <taxon>Pseudomonadati</taxon>
        <taxon>Pseudomonadota</taxon>
        <taxon>Gammaproteobacteria</taxon>
        <taxon>Enterobacterales</taxon>
        <taxon>Erwiniaceae</taxon>
        <taxon>Pantoea</taxon>
        <taxon>Pantoea agglomerans group</taxon>
    </lineage>
</organism>
<evidence type="ECO:0000259" key="4">
    <source>
        <dbReference type="Pfam" id="PF05420"/>
    </source>
</evidence>
<name>A0A379AMT6_ENTAG</name>
<evidence type="ECO:0000313" key="6">
    <source>
        <dbReference type="Proteomes" id="UP000254640"/>
    </source>
</evidence>
<gene>
    <name evidence="5" type="primary">bcsC_1</name>
    <name evidence="5" type="ORF">NCTC9381_05126</name>
</gene>
<protein>
    <submittedName>
        <fullName evidence="5">Cellulose synthase operon protein C</fullName>
    </submittedName>
</protein>
<keyword evidence="6" id="KW-1185">Reference proteome</keyword>
<dbReference type="InterPro" id="IPR008410">
    <property type="entry name" value="BCSC_C"/>
</dbReference>
<feature type="domain" description="Cellulose synthase operon C C-terminal" evidence="4">
    <location>
        <begin position="1"/>
        <end position="148"/>
    </location>
</feature>
<keyword evidence="3" id="KW-0802">TPR repeat</keyword>
<accession>A0A379AMT6</accession>
<evidence type="ECO:0000256" key="1">
    <source>
        <dbReference type="ARBA" id="ARBA00022729"/>
    </source>
</evidence>
<proteinExistence type="predicted"/>